<keyword evidence="1" id="KW-0862">Zinc</keyword>
<keyword evidence="1" id="KW-0863">Zinc-finger</keyword>
<comment type="caution">
    <text evidence="4">The sequence shown here is derived from an EMBL/GenBank/DDBJ whole genome shotgun (WGS) entry which is preliminary data.</text>
</comment>
<dbReference type="PROSITE" id="PS50966">
    <property type="entry name" value="ZF_SWIM"/>
    <property type="match status" value="1"/>
</dbReference>
<evidence type="ECO:0000313" key="4">
    <source>
        <dbReference type="EMBL" id="PKK59587.1"/>
    </source>
</evidence>
<accession>A0A2N1MD59</accession>
<reference evidence="4 5" key="1">
    <citation type="submission" date="2016-04" db="EMBL/GenBank/DDBJ databases">
        <title>Genome analyses suggest a sexual origin of heterokaryosis in a supposedly ancient asexual fungus.</title>
        <authorList>
            <person name="Ropars J."/>
            <person name="Sedzielewska K."/>
            <person name="Noel J."/>
            <person name="Charron P."/>
            <person name="Farinelli L."/>
            <person name="Marton T."/>
            <person name="Kruger M."/>
            <person name="Pelin A."/>
            <person name="Brachmann A."/>
            <person name="Corradi N."/>
        </authorList>
    </citation>
    <scope>NUCLEOTIDE SEQUENCE [LARGE SCALE GENOMIC DNA]</scope>
    <source>
        <strain evidence="4 5">C2</strain>
    </source>
</reference>
<protein>
    <recommendedName>
        <fullName evidence="3">SWIM-type domain-containing protein</fullName>
    </recommendedName>
</protein>
<evidence type="ECO:0000259" key="3">
    <source>
        <dbReference type="PROSITE" id="PS50966"/>
    </source>
</evidence>
<dbReference type="Proteomes" id="UP000233469">
    <property type="component" value="Unassembled WGS sequence"/>
</dbReference>
<evidence type="ECO:0000256" key="1">
    <source>
        <dbReference type="PROSITE-ProRule" id="PRU00325"/>
    </source>
</evidence>
<name>A0A2N1MD59_9GLOM</name>
<dbReference type="VEuPathDB" id="FungiDB:RhiirA1_510764"/>
<proteinExistence type="predicted"/>
<evidence type="ECO:0000313" key="5">
    <source>
        <dbReference type="Proteomes" id="UP000233469"/>
    </source>
</evidence>
<keyword evidence="1" id="KW-0479">Metal-binding</keyword>
<sequence length="762" mass="89076">MSYSSKIFSDLLELTYDIIKYFKNDFSTLHSCILVNRLWCRLAIPLLWENPFSIPNKNYNFIIIYLHNLNGDLKAQLSKYKIDDELFPSNTLFNYLIFLKYLYTQKIISSIKEWAKDVKLEKGSILGFKRLIHMSLFKIFIENEVNIHTFDIQINFSYIDDMLELMLKNPDFFHNIRNLKLGCIDVLLSHAKNFAPQMINLCQNLKKISLTCNSFPIYQSSLLSKDYNHSSNTLNTIILYSLNFKVITNLDKLFKQLNVLESVHIIYCILGTDFVQKTINLIKPFKLKSIFLYRNNELQFIELLQLLLQKYGDYLENFGFEVGFSSFISEEQQLLELIIKYCKNIKFLDLTVFNSRIIYPLFNLTENLKQNLNHLSIKIFAIEFSSITLQNLGQLLPLKLEYLSLTLIIKYEDFEIFLKNSQNTYIKKLLINYSEGQDEECRDTHDIILFYIKKYIMKKKRIKYLAIISSNTDLSSFKDEVKEFELYNIKIQKYYDLFINSKLKYVEGLEETINDNFIEDVVDEPQITLKSLLDGIESSSIVETWRICCIGGLSRKDNIVILLADGTHLCTCMESITKGIICRHFWRVMLYSSMEKFHIRIIPIRWYKDCILTNLNLNLENSPILMAIESATDVSTSSFQITTTFQTLQNFHNSNYDEIAYQNIPQHNRFGIAFSTAKTAINIALVTNSHHELVQILKEFIAVKRNQNAEGGVDNNYLDENNGVESHESNQNGSNIIPLQRDLIGQISHPNVTRDWNRPKKP</sequence>
<dbReference type="EMBL" id="LLXL01002983">
    <property type="protein sequence ID" value="PKK59587.1"/>
    <property type="molecule type" value="Genomic_DNA"/>
</dbReference>
<gene>
    <name evidence="4" type="ORF">RhiirC2_794640</name>
</gene>
<dbReference type="VEuPathDB" id="FungiDB:RhiirA1_477696"/>
<dbReference type="VEuPathDB" id="FungiDB:RhiirFUN_006233"/>
<reference evidence="4 5" key="2">
    <citation type="submission" date="2017-10" db="EMBL/GenBank/DDBJ databases">
        <title>Extensive intraspecific genome diversity in a model arbuscular mycorrhizal fungus.</title>
        <authorList>
            <person name="Chen E.C.H."/>
            <person name="Morin E."/>
            <person name="Baudet D."/>
            <person name="Noel J."/>
            <person name="Ndikumana S."/>
            <person name="Charron P."/>
            <person name="St-Onge C."/>
            <person name="Giorgi J."/>
            <person name="Grigoriev I.V."/>
            <person name="Roux C."/>
            <person name="Martin F.M."/>
            <person name="Corradi N."/>
        </authorList>
    </citation>
    <scope>NUCLEOTIDE SEQUENCE [LARGE SCALE GENOMIC DNA]</scope>
    <source>
        <strain evidence="4 5">C2</strain>
    </source>
</reference>
<feature type="domain" description="SWIM-type" evidence="3">
    <location>
        <begin position="559"/>
        <end position="593"/>
    </location>
</feature>
<dbReference type="GO" id="GO:0008270">
    <property type="term" value="F:zinc ion binding"/>
    <property type="evidence" value="ECO:0007669"/>
    <property type="project" value="UniProtKB-KW"/>
</dbReference>
<dbReference type="InterPro" id="IPR007527">
    <property type="entry name" value="Znf_SWIM"/>
</dbReference>
<evidence type="ECO:0000256" key="2">
    <source>
        <dbReference type="SAM" id="MobiDB-lite"/>
    </source>
</evidence>
<dbReference type="VEuPathDB" id="FungiDB:FUN_017565"/>
<dbReference type="AlphaFoldDB" id="A0A2N1MD59"/>
<feature type="region of interest" description="Disordered" evidence="2">
    <location>
        <begin position="711"/>
        <end position="735"/>
    </location>
</feature>
<organism evidence="4 5">
    <name type="scientific">Rhizophagus irregularis</name>
    <dbReference type="NCBI Taxonomy" id="588596"/>
    <lineage>
        <taxon>Eukaryota</taxon>
        <taxon>Fungi</taxon>
        <taxon>Fungi incertae sedis</taxon>
        <taxon>Mucoromycota</taxon>
        <taxon>Glomeromycotina</taxon>
        <taxon>Glomeromycetes</taxon>
        <taxon>Glomerales</taxon>
        <taxon>Glomeraceae</taxon>
        <taxon>Rhizophagus</taxon>
    </lineage>
</organism>